<gene>
    <name evidence="3" type="ORF">NCTC13229_01344</name>
</gene>
<evidence type="ECO:0000313" key="3">
    <source>
        <dbReference type="EMBL" id="SPZ37881.1"/>
    </source>
</evidence>
<protein>
    <submittedName>
        <fullName evidence="3">Hypothetical membrane protein</fullName>
    </submittedName>
</protein>
<evidence type="ECO:0000313" key="4">
    <source>
        <dbReference type="Proteomes" id="UP000251211"/>
    </source>
</evidence>
<feature type="region of interest" description="Disordered" evidence="1">
    <location>
        <begin position="169"/>
        <end position="207"/>
    </location>
</feature>
<feature type="transmembrane region" description="Helical" evidence="2">
    <location>
        <begin position="139"/>
        <end position="159"/>
    </location>
</feature>
<reference evidence="3 4" key="1">
    <citation type="submission" date="2018-06" db="EMBL/GenBank/DDBJ databases">
        <authorList>
            <consortium name="Pathogen Informatics"/>
            <person name="Doyle S."/>
        </authorList>
    </citation>
    <scope>NUCLEOTIDE SEQUENCE [LARGE SCALE GENOMIC DNA]</scope>
    <source>
        <strain evidence="3 4">NCTC13229</strain>
    </source>
</reference>
<keyword evidence="2" id="KW-1133">Transmembrane helix</keyword>
<feature type="transmembrane region" description="Helical" evidence="2">
    <location>
        <begin position="114"/>
        <end position="132"/>
    </location>
</feature>
<keyword evidence="2" id="KW-0812">Transmembrane</keyword>
<name>A0AB38F8C6_RHOWR</name>
<sequence>MPGSADAAGYGLPVNLDLVDRCGPIVAALIGGVLAGLALRESEVLDHTIAAKDGLSGVLVSPQWAGTIAAVVAVAVLTVLLRLRSGIGAAATALVGAAAIGLPAVVAVTTEPALALNAVGAGLMLGAAAYPAAGRRAPLIALALGVLAATVFFGVARLWRVPAQRWSVTLPATEPPPTTLPDETETPPAPTAPSTPSDPDAQGLTPP</sequence>
<keyword evidence="2" id="KW-0472">Membrane</keyword>
<evidence type="ECO:0000256" key="1">
    <source>
        <dbReference type="SAM" id="MobiDB-lite"/>
    </source>
</evidence>
<evidence type="ECO:0000256" key="2">
    <source>
        <dbReference type="SAM" id="Phobius"/>
    </source>
</evidence>
<organism evidence="3 4">
    <name type="scientific">Rhodococcus wratislaviensis</name>
    <name type="common">Tsukamurella wratislaviensis</name>
    <dbReference type="NCBI Taxonomy" id="44752"/>
    <lineage>
        <taxon>Bacteria</taxon>
        <taxon>Bacillati</taxon>
        <taxon>Actinomycetota</taxon>
        <taxon>Actinomycetes</taxon>
        <taxon>Mycobacteriales</taxon>
        <taxon>Nocardiaceae</taxon>
        <taxon>Rhodococcus</taxon>
    </lineage>
</organism>
<dbReference type="EMBL" id="UAUI01000002">
    <property type="protein sequence ID" value="SPZ37881.1"/>
    <property type="molecule type" value="Genomic_DNA"/>
</dbReference>
<dbReference type="AlphaFoldDB" id="A0AB38F8C6"/>
<comment type="caution">
    <text evidence="3">The sequence shown here is derived from an EMBL/GenBank/DDBJ whole genome shotgun (WGS) entry which is preliminary data.</text>
</comment>
<accession>A0AB38F8C6</accession>
<feature type="transmembrane region" description="Helical" evidence="2">
    <location>
        <begin position="88"/>
        <end position="108"/>
    </location>
</feature>
<feature type="transmembrane region" description="Helical" evidence="2">
    <location>
        <begin position="64"/>
        <end position="81"/>
    </location>
</feature>
<proteinExistence type="predicted"/>
<dbReference type="Proteomes" id="UP000251211">
    <property type="component" value="Unassembled WGS sequence"/>
</dbReference>